<organism evidence="1 2">
    <name type="scientific">Mucilaginibacter pallidiroseus</name>
    <dbReference type="NCBI Taxonomy" id="2599295"/>
    <lineage>
        <taxon>Bacteria</taxon>
        <taxon>Pseudomonadati</taxon>
        <taxon>Bacteroidota</taxon>
        <taxon>Sphingobacteriia</taxon>
        <taxon>Sphingobacteriales</taxon>
        <taxon>Sphingobacteriaceae</taxon>
        <taxon>Mucilaginibacter</taxon>
    </lineage>
</organism>
<gene>
    <name evidence="1" type="ORF">FPZ43_13450</name>
</gene>
<dbReference type="OrthoDB" id="794725at2"/>
<dbReference type="PROSITE" id="PS51257">
    <property type="entry name" value="PROKAR_LIPOPROTEIN"/>
    <property type="match status" value="1"/>
</dbReference>
<comment type="caution">
    <text evidence="1">The sequence shown here is derived from an EMBL/GenBank/DDBJ whole genome shotgun (WGS) entry which is preliminary data.</text>
</comment>
<dbReference type="AlphaFoldDB" id="A0A563U815"/>
<name>A0A563U815_9SPHI</name>
<keyword evidence="2" id="KW-1185">Reference proteome</keyword>
<protein>
    <submittedName>
        <fullName evidence="1">Uncharacterized protein</fullName>
    </submittedName>
</protein>
<accession>A0A563U815</accession>
<sequence length="149" mass="15944">MKKLYVFLLPALVVLSAGCIKSVDSGNLTGVTPSGSYAGEFRLLLKPKNKTTFDTTKATIRLELTNNIDFKVLGDTTVVHAGSKGTYGAGSGTTANLISFIDTTYPRTGKATKTHLNGTYVFSSTADGLQLLSTSADTLRLEYDLKRVK</sequence>
<dbReference type="RefSeq" id="WP_146382445.1">
    <property type="nucleotide sequence ID" value="NZ_VOEJ01000006.1"/>
</dbReference>
<evidence type="ECO:0000313" key="2">
    <source>
        <dbReference type="Proteomes" id="UP000320042"/>
    </source>
</evidence>
<reference evidence="1 2" key="1">
    <citation type="submission" date="2019-07" db="EMBL/GenBank/DDBJ databases">
        <authorList>
            <person name="Kim J."/>
        </authorList>
    </citation>
    <scope>NUCLEOTIDE SEQUENCE [LARGE SCALE GENOMIC DNA]</scope>
    <source>
        <strain evidence="2">dk17</strain>
    </source>
</reference>
<proteinExistence type="predicted"/>
<evidence type="ECO:0000313" key="1">
    <source>
        <dbReference type="EMBL" id="TWR27476.1"/>
    </source>
</evidence>
<dbReference type="EMBL" id="VOEJ01000006">
    <property type="protein sequence ID" value="TWR27476.1"/>
    <property type="molecule type" value="Genomic_DNA"/>
</dbReference>
<dbReference type="Proteomes" id="UP000320042">
    <property type="component" value="Unassembled WGS sequence"/>
</dbReference>